<sequence length="92" mass="10367">MAAPFKRMGVIEQTQNAHCLFQTPVRSVFWMLHQALHHLPGDGLTGDLRAMHSSECGHCMPAKAGAASWLMPTAQEFTRVWASFTRKQFRLV</sequence>
<protein>
    <submittedName>
        <fullName evidence="1">Uncharacterized protein</fullName>
    </submittedName>
</protein>
<gene>
    <name evidence="1" type="ORF">FHS92_003010</name>
</gene>
<keyword evidence="2" id="KW-1185">Reference proteome</keyword>
<proteinExistence type="predicted"/>
<comment type="caution">
    <text evidence="1">The sequence shown here is derived from an EMBL/GenBank/DDBJ whole genome shotgun (WGS) entry which is preliminary data.</text>
</comment>
<evidence type="ECO:0000313" key="1">
    <source>
        <dbReference type="EMBL" id="MBB6125249.1"/>
    </source>
</evidence>
<reference evidence="1 2" key="1">
    <citation type="submission" date="2020-08" db="EMBL/GenBank/DDBJ databases">
        <title>Genomic Encyclopedia of Type Strains, Phase IV (KMG-IV): sequencing the most valuable type-strain genomes for metagenomic binning, comparative biology and taxonomic classification.</title>
        <authorList>
            <person name="Goeker M."/>
        </authorList>
    </citation>
    <scope>NUCLEOTIDE SEQUENCE [LARGE SCALE GENOMIC DNA]</scope>
    <source>
        <strain evidence="1 2">DSM 102255</strain>
    </source>
</reference>
<dbReference type="EMBL" id="JACIJP010000006">
    <property type="protein sequence ID" value="MBB6125249.1"/>
    <property type="molecule type" value="Genomic_DNA"/>
</dbReference>
<dbReference type="AlphaFoldDB" id="A0A841J243"/>
<dbReference type="RefSeq" id="WP_184081558.1">
    <property type="nucleotide sequence ID" value="NZ_JACIJP010000006.1"/>
</dbReference>
<dbReference type="Proteomes" id="UP000552700">
    <property type="component" value="Unassembled WGS sequence"/>
</dbReference>
<organism evidence="1 2">
    <name type="scientific">Sphingobium subterraneum</name>
    <dbReference type="NCBI Taxonomy" id="627688"/>
    <lineage>
        <taxon>Bacteria</taxon>
        <taxon>Pseudomonadati</taxon>
        <taxon>Pseudomonadota</taxon>
        <taxon>Alphaproteobacteria</taxon>
        <taxon>Sphingomonadales</taxon>
        <taxon>Sphingomonadaceae</taxon>
        <taxon>Sphingobium</taxon>
    </lineage>
</organism>
<name>A0A841J243_9SPHN</name>
<evidence type="ECO:0000313" key="2">
    <source>
        <dbReference type="Proteomes" id="UP000552700"/>
    </source>
</evidence>
<accession>A0A841J243</accession>